<evidence type="ECO:0000313" key="18">
    <source>
        <dbReference type="Proteomes" id="UP000027100"/>
    </source>
</evidence>
<dbReference type="GO" id="GO:0070006">
    <property type="term" value="F:metalloaminopeptidase activity"/>
    <property type="evidence" value="ECO:0007669"/>
    <property type="project" value="TreeGrafter"/>
</dbReference>
<dbReference type="GO" id="GO:0016020">
    <property type="term" value="C:membrane"/>
    <property type="evidence" value="ECO:0007669"/>
    <property type="project" value="TreeGrafter"/>
</dbReference>
<dbReference type="Pfam" id="PF01433">
    <property type="entry name" value="Peptidase_M1"/>
    <property type="match status" value="1"/>
</dbReference>
<dbReference type="InterPro" id="IPR050344">
    <property type="entry name" value="Peptidase_M1_aminopeptidases"/>
</dbReference>
<evidence type="ECO:0000256" key="7">
    <source>
        <dbReference type="ARBA" id="ARBA00022833"/>
    </source>
</evidence>
<evidence type="ECO:0000256" key="10">
    <source>
        <dbReference type="PIRSR" id="PIRSR634016-3"/>
    </source>
</evidence>
<evidence type="ECO:0000259" key="15">
    <source>
        <dbReference type="Pfam" id="PF11838"/>
    </source>
</evidence>
<dbReference type="PANTHER" id="PTHR11533:SF174">
    <property type="entry name" value="PUROMYCIN-SENSITIVE AMINOPEPTIDASE-RELATED"/>
    <property type="match status" value="1"/>
</dbReference>
<evidence type="ECO:0000313" key="17">
    <source>
        <dbReference type="EMBL" id="KCZ98391.1"/>
    </source>
</evidence>
<dbReference type="STRING" id="1280954.HPO_10817"/>
<evidence type="ECO:0000256" key="9">
    <source>
        <dbReference type="PIRSR" id="PIRSR634016-1"/>
    </source>
</evidence>
<organism evidence="17 18">
    <name type="scientific">Hyphomonas polymorpha PS728</name>
    <dbReference type="NCBI Taxonomy" id="1280954"/>
    <lineage>
        <taxon>Bacteria</taxon>
        <taxon>Pseudomonadati</taxon>
        <taxon>Pseudomonadota</taxon>
        <taxon>Alphaproteobacteria</taxon>
        <taxon>Hyphomonadales</taxon>
        <taxon>Hyphomonadaceae</taxon>
        <taxon>Hyphomonas</taxon>
    </lineage>
</organism>
<feature type="active site" description="Proton acceptor" evidence="9">
    <location>
        <position position="341"/>
    </location>
</feature>
<dbReference type="InterPro" id="IPR024571">
    <property type="entry name" value="ERAP1-like_C_dom"/>
</dbReference>
<evidence type="ECO:0000256" key="5">
    <source>
        <dbReference type="ARBA" id="ARBA00022723"/>
    </source>
</evidence>
<dbReference type="Gene3D" id="1.10.390.10">
    <property type="entry name" value="Neutral Protease Domain 2"/>
    <property type="match status" value="1"/>
</dbReference>
<dbReference type="Gene3D" id="2.60.40.1730">
    <property type="entry name" value="tricorn interacting facor f3 domain"/>
    <property type="match status" value="1"/>
</dbReference>
<feature type="domain" description="Aminopeptidase N-like N-terminal" evidence="16">
    <location>
        <begin position="51"/>
        <end position="227"/>
    </location>
</feature>
<dbReference type="PRINTS" id="PR00756">
    <property type="entry name" value="ALADIPTASE"/>
</dbReference>
<comment type="similarity">
    <text evidence="2 12">Belongs to the peptidase M1 family.</text>
</comment>
<dbReference type="Gene3D" id="1.25.50.20">
    <property type="match status" value="1"/>
</dbReference>
<evidence type="ECO:0000256" key="8">
    <source>
        <dbReference type="ARBA" id="ARBA00023049"/>
    </source>
</evidence>
<dbReference type="PROSITE" id="PS51257">
    <property type="entry name" value="PROKAR_LIPOPROTEIN"/>
    <property type="match status" value="1"/>
</dbReference>
<keyword evidence="6 12" id="KW-0378">Hydrolase</keyword>
<evidence type="ECO:0000256" key="13">
    <source>
        <dbReference type="SAM" id="SignalP"/>
    </source>
</evidence>
<dbReference type="InterPro" id="IPR014782">
    <property type="entry name" value="Peptidase_M1_dom"/>
</dbReference>
<dbReference type="GO" id="GO:0005737">
    <property type="term" value="C:cytoplasm"/>
    <property type="evidence" value="ECO:0007669"/>
    <property type="project" value="TreeGrafter"/>
</dbReference>
<dbReference type="EMBL" id="ARYM01000011">
    <property type="protein sequence ID" value="KCZ98391.1"/>
    <property type="molecule type" value="Genomic_DNA"/>
</dbReference>
<feature type="binding site" evidence="10">
    <location>
        <position position="340"/>
    </location>
    <ligand>
        <name>Zn(2+)</name>
        <dbReference type="ChEBI" id="CHEBI:29105"/>
        <note>catalytic</note>
    </ligand>
</feature>
<gene>
    <name evidence="17" type="ORF">HPO_10817</name>
</gene>
<evidence type="ECO:0000259" key="14">
    <source>
        <dbReference type="Pfam" id="PF01433"/>
    </source>
</evidence>
<feature type="binding site" evidence="10">
    <location>
        <position position="344"/>
    </location>
    <ligand>
        <name>Zn(2+)</name>
        <dbReference type="ChEBI" id="CHEBI:29105"/>
        <note>catalytic</note>
    </ligand>
</feature>
<protein>
    <recommendedName>
        <fullName evidence="12">Aminopeptidase</fullName>
        <ecNumber evidence="12">3.4.11.-</ecNumber>
    </recommendedName>
</protein>
<dbReference type="OrthoDB" id="100605at2"/>
<evidence type="ECO:0000256" key="12">
    <source>
        <dbReference type="RuleBase" id="RU364040"/>
    </source>
</evidence>
<name>A0A062VIM1_9PROT</name>
<feature type="binding site" evidence="10">
    <location>
        <position position="363"/>
    </location>
    <ligand>
        <name>Zn(2+)</name>
        <dbReference type="ChEBI" id="CHEBI:29105"/>
        <note>catalytic</note>
    </ligand>
</feature>
<dbReference type="SUPFAM" id="SSF63737">
    <property type="entry name" value="Leukotriene A4 hydrolase N-terminal domain"/>
    <property type="match status" value="1"/>
</dbReference>
<keyword evidence="8 12" id="KW-0482">Metalloprotease</keyword>
<dbReference type="GO" id="GO:0008270">
    <property type="term" value="F:zinc ion binding"/>
    <property type="evidence" value="ECO:0007669"/>
    <property type="project" value="UniProtKB-UniRule"/>
</dbReference>
<feature type="chain" id="PRO_5001615717" description="Aminopeptidase" evidence="13">
    <location>
        <begin position="20"/>
        <end position="884"/>
    </location>
</feature>
<evidence type="ECO:0000259" key="16">
    <source>
        <dbReference type="Pfam" id="PF17900"/>
    </source>
</evidence>
<dbReference type="PANTHER" id="PTHR11533">
    <property type="entry name" value="PROTEASE M1 ZINC METALLOPROTEASE"/>
    <property type="match status" value="1"/>
</dbReference>
<dbReference type="GO" id="GO:0043171">
    <property type="term" value="P:peptide catabolic process"/>
    <property type="evidence" value="ECO:0007669"/>
    <property type="project" value="TreeGrafter"/>
</dbReference>
<dbReference type="InterPro" id="IPR027268">
    <property type="entry name" value="Peptidase_M4/M1_CTD_sf"/>
</dbReference>
<dbReference type="GO" id="GO:0005615">
    <property type="term" value="C:extracellular space"/>
    <property type="evidence" value="ECO:0007669"/>
    <property type="project" value="TreeGrafter"/>
</dbReference>
<keyword evidence="13" id="KW-0732">Signal</keyword>
<comment type="catalytic activity">
    <reaction evidence="1">
        <text>Release of an N-terminal amino acid, Xaa-|-Yaa- from a peptide, amide or arylamide. Xaa is preferably Ala, but may be most amino acids including Pro (slow action). When a terminal hydrophobic residue is followed by a prolyl residue, the two may be released as an intact Xaa-Pro dipeptide.</text>
        <dbReference type="EC" id="3.4.11.2"/>
    </reaction>
</comment>
<evidence type="ECO:0000256" key="3">
    <source>
        <dbReference type="ARBA" id="ARBA00022438"/>
    </source>
</evidence>
<comment type="caution">
    <text evidence="17">The sequence shown here is derived from an EMBL/GenBank/DDBJ whole genome shotgun (WGS) entry which is preliminary data.</text>
</comment>
<reference evidence="17 18" key="1">
    <citation type="journal article" date="2014" name="Antonie Van Leeuwenhoek">
        <title>Hyphomonas beringensis sp. nov. and Hyphomonas chukchiensis sp. nov., isolated from surface seawater of the Bering Sea and Chukchi Sea.</title>
        <authorList>
            <person name="Li C."/>
            <person name="Lai Q."/>
            <person name="Li G."/>
            <person name="Dong C."/>
            <person name="Wang J."/>
            <person name="Liao Y."/>
            <person name="Shao Z."/>
        </authorList>
    </citation>
    <scope>NUCLEOTIDE SEQUENCE [LARGE SCALE GENOMIC DNA]</scope>
    <source>
        <strain evidence="17 18">PS728</strain>
    </source>
</reference>
<dbReference type="SUPFAM" id="SSF55486">
    <property type="entry name" value="Metalloproteases ('zincins'), catalytic domain"/>
    <property type="match status" value="1"/>
</dbReference>
<evidence type="ECO:0000256" key="11">
    <source>
        <dbReference type="PIRSR" id="PIRSR634016-4"/>
    </source>
</evidence>
<dbReference type="eggNOG" id="COG0308">
    <property type="taxonomic scope" value="Bacteria"/>
</dbReference>
<keyword evidence="7 10" id="KW-0862">Zinc</keyword>
<proteinExistence type="inferred from homology"/>
<dbReference type="Pfam" id="PF17900">
    <property type="entry name" value="Peptidase_M1_N"/>
    <property type="match status" value="1"/>
</dbReference>
<keyword evidence="4 12" id="KW-0645">Protease</keyword>
<comment type="cofactor">
    <cofactor evidence="10 12">
        <name>Zn(2+)</name>
        <dbReference type="ChEBI" id="CHEBI:29105"/>
    </cofactor>
    <text evidence="10 12">Binds 1 zinc ion per subunit.</text>
</comment>
<dbReference type="PATRIC" id="fig|1280954.3.peg.2191"/>
<keyword evidence="3 12" id="KW-0031">Aminopeptidase</keyword>
<dbReference type="CDD" id="cd09601">
    <property type="entry name" value="M1_APN-Q_like"/>
    <property type="match status" value="1"/>
</dbReference>
<dbReference type="InterPro" id="IPR034016">
    <property type="entry name" value="M1_APN-typ"/>
</dbReference>
<evidence type="ECO:0000256" key="4">
    <source>
        <dbReference type="ARBA" id="ARBA00022670"/>
    </source>
</evidence>
<accession>A0A062VIM1</accession>
<sequence>MRFLMVAIAAGVCLLGACAQRSAWTVPVQPVDEAALARVAPAGRLPAMARPKAYRVALDLDPRETHFSGYVEIDVELAAATNGIWLHGDDLAVSRVTATAGGETVEASWAEVLDTGVVWVGFPRRLQARRVTLAIDYTAAFDTGLAGLFRVESQGNWYALAKSESIQARRFLPGFDEPGLKAPFEVAITVPEGMHAIANTPEVSRAPAQPGFETITFAPTRPLSTYLLSTAVGNFDKVDRAPLPPNDVRRTEIPLTGYARAGKGEELAFALDLTPEMMRVFEEMLGQPYPYEKLDIIAAPQWPSGATELAAAITYREGRILVGPNTGPSLLRSVKEIHAHEIAHMWFGNLVTPPWWDDLWLKEAFATWSETAVLEIMEPQGNHDLAAVVDGIRAMSLDSLQGVRAVAEPISRNEDVRNAYDAITYSKGQSVIRMIDTYFGPDVLRPALGRYIAQYADGEADSARFYSAIGKASGQRAIGTVFESFVTQPGVPLVSAQPICSGTSAKIEFSQTRYRPIGSEITPGGLWNIPVCAAWKDGANTGEVCTLLSAPQRTVDVRGAICPEVVVPNAKGAGYYRFDLPAEYWRALTDDFAALEPREALVSIDSAQAAFNAGSMGGAEYLGLLEASLAHPHGTVLIFALNAWDALLAQLGEEAEPAKARASAALARRDDPSELEAGMRLRGFRAASLHEPEARAALVAEADAFLSGTGELSSDLYTYALRAALEEGGTAMLDKVLAAITRLDDAVFLQAAADSLGSAASPDDAARALDLIYEGGISQQVTFSLAQSLMNNPAHRDRTWARLTGDFPGFTARVPSQLRRNTPRLARAFCDPAMIPDLEALFAAGSRDLAGHERALGETKEYLTLCAAQRENARAMILPVLARP</sequence>
<keyword evidence="5 10" id="KW-0479">Metal-binding</keyword>
<dbReference type="EC" id="3.4.11.-" evidence="12"/>
<evidence type="ECO:0000256" key="6">
    <source>
        <dbReference type="ARBA" id="ARBA00022801"/>
    </source>
</evidence>
<dbReference type="GO" id="GO:0006508">
    <property type="term" value="P:proteolysis"/>
    <property type="evidence" value="ECO:0007669"/>
    <property type="project" value="UniProtKB-KW"/>
</dbReference>
<dbReference type="GO" id="GO:0016285">
    <property type="term" value="F:alanyl aminopeptidase activity"/>
    <property type="evidence" value="ECO:0007669"/>
    <property type="project" value="UniProtKB-EC"/>
</dbReference>
<evidence type="ECO:0000256" key="2">
    <source>
        <dbReference type="ARBA" id="ARBA00010136"/>
    </source>
</evidence>
<dbReference type="InterPro" id="IPR042097">
    <property type="entry name" value="Aminopeptidase_N-like_N_sf"/>
</dbReference>
<evidence type="ECO:0000256" key="1">
    <source>
        <dbReference type="ARBA" id="ARBA00000098"/>
    </source>
</evidence>
<feature type="domain" description="Peptidase M1 membrane alanine aminopeptidase" evidence="14">
    <location>
        <begin position="269"/>
        <end position="483"/>
    </location>
</feature>
<dbReference type="InterPro" id="IPR045357">
    <property type="entry name" value="Aminopeptidase_N-like_N"/>
</dbReference>
<feature type="domain" description="ERAP1-like C-terminal" evidence="15">
    <location>
        <begin position="566"/>
        <end position="861"/>
    </location>
</feature>
<feature type="signal peptide" evidence="13">
    <location>
        <begin position="1"/>
        <end position="19"/>
    </location>
</feature>
<dbReference type="AlphaFoldDB" id="A0A062VIM1"/>
<keyword evidence="18" id="KW-1185">Reference proteome</keyword>
<dbReference type="Proteomes" id="UP000027100">
    <property type="component" value="Unassembled WGS sequence"/>
</dbReference>
<dbReference type="Pfam" id="PF11838">
    <property type="entry name" value="ERAP1_C"/>
    <property type="match status" value="1"/>
</dbReference>
<dbReference type="RefSeq" id="WP_051612528.1">
    <property type="nucleotide sequence ID" value="NZ_ARYM01000011.1"/>
</dbReference>
<dbReference type="GO" id="GO:0042277">
    <property type="term" value="F:peptide binding"/>
    <property type="evidence" value="ECO:0007669"/>
    <property type="project" value="TreeGrafter"/>
</dbReference>
<dbReference type="InterPro" id="IPR001930">
    <property type="entry name" value="Peptidase_M1"/>
</dbReference>
<feature type="site" description="Transition state stabilizer" evidence="11">
    <location>
        <position position="425"/>
    </location>
</feature>